<evidence type="ECO:0008006" key="3">
    <source>
        <dbReference type="Google" id="ProtNLM"/>
    </source>
</evidence>
<dbReference type="NCBIfam" id="NF046004">
    <property type="entry name" value="ICE_Mbov_0401"/>
    <property type="match status" value="1"/>
</dbReference>
<sequence>MEKLKKISINDYIKNVNVLDLYAKEHLKEEIKFRDSIERKNKKLVVKDYLKRHYKTEYGIIQITKIRYKQILKNNRFKYVYFDNKFDTVSKFKSICSNFKNKIFELVASGSDYRSIVKMFPKNTISIGTISGIINKKNDQNSKINNIESIDNGDYIYIEIDDSYSSIKWKNHKKVKTTNRLIVMHLGLDSNKKMIKKTIVLEQKITGKSMLKTSEILTKIRRIIANVYGDKKRKIVVYGDGANFIKVIAKELKAKYILDRFHVLKAIKNLVGFKSNRGLNFQLFNWYKSKNGTNLWLKIYDLICKNKYKQAIKLLKNIFNYIQEKLGLWMPDSKKWEYFRFLDYIQNNTFGLVNYDKDFDIGSHTETLIRQITKSKFTKKSSVFGIYSFRNLLSFRLNSNENLVFL</sequence>
<organism evidence="1 2">
    <name type="scientific">Mesomycoplasma molare</name>
    <dbReference type="NCBI Taxonomy" id="171288"/>
    <lineage>
        <taxon>Bacteria</taxon>
        <taxon>Bacillati</taxon>
        <taxon>Mycoplasmatota</taxon>
        <taxon>Mycoplasmoidales</taxon>
        <taxon>Metamycoplasmataceae</taxon>
        <taxon>Mesomycoplasma</taxon>
    </lineage>
</organism>
<evidence type="ECO:0000313" key="1">
    <source>
        <dbReference type="EMBL" id="UWD34476.1"/>
    </source>
</evidence>
<proteinExistence type="predicted"/>
<dbReference type="EMBL" id="CP103423">
    <property type="protein sequence ID" value="UWD34476.1"/>
    <property type="molecule type" value="Genomic_DNA"/>
</dbReference>
<dbReference type="Proteomes" id="UP001058364">
    <property type="component" value="Chromosome"/>
</dbReference>
<name>A0ABY5TY76_9BACT</name>
<reference evidence="1" key="1">
    <citation type="submission" date="2022-08" db="EMBL/GenBank/DDBJ databases">
        <title>Complete genome sequence of Mycoplasma molare type strain H 542.</title>
        <authorList>
            <person name="Spergser J."/>
        </authorList>
    </citation>
    <scope>NUCLEOTIDE SEQUENCE</scope>
    <source>
        <strain evidence="1">H 542</strain>
    </source>
</reference>
<evidence type="ECO:0000313" key="2">
    <source>
        <dbReference type="Proteomes" id="UP001058364"/>
    </source>
</evidence>
<accession>A0ABY5TY76</accession>
<protein>
    <recommendedName>
        <fullName evidence="3">Transposase</fullName>
    </recommendedName>
</protein>
<gene>
    <name evidence="1" type="ORF">NX772_01440</name>
</gene>
<dbReference type="RefSeq" id="WP_027123570.1">
    <property type="nucleotide sequence ID" value="NZ_CP103423.1"/>
</dbReference>
<keyword evidence="2" id="KW-1185">Reference proteome</keyword>